<dbReference type="EMBL" id="JBEWZH010000006">
    <property type="protein sequence ID" value="MFL0162568.1"/>
    <property type="molecule type" value="Genomic_DNA"/>
</dbReference>
<organism evidence="1 2">
    <name type="scientific">Aquirufa salirivi</name>
    <dbReference type="NCBI Taxonomy" id="3104729"/>
    <lineage>
        <taxon>Bacteria</taxon>
        <taxon>Pseudomonadati</taxon>
        <taxon>Bacteroidota</taxon>
        <taxon>Cytophagia</taxon>
        <taxon>Cytophagales</taxon>
        <taxon>Flectobacillaceae</taxon>
        <taxon>Aquirufa</taxon>
    </lineage>
</organism>
<evidence type="ECO:0000313" key="1">
    <source>
        <dbReference type="EMBL" id="MFL0162568.1"/>
    </source>
</evidence>
<dbReference type="RefSeq" id="WP_406751412.1">
    <property type="nucleotide sequence ID" value="NZ_JBEWZH010000006.1"/>
</dbReference>
<proteinExistence type="predicted"/>
<reference evidence="1 2" key="1">
    <citation type="submission" date="2024-07" db="EMBL/GenBank/DDBJ databases">
        <authorList>
            <person name="Pitt A."/>
            <person name="Hahn M.W."/>
        </authorList>
    </citation>
    <scope>NUCLEOTIDE SEQUENCE [LARGE SCALE GENOMIC DNA]</scope>
    <source>
        <strain evidence="1 2">1-SAACH-A3</strain>
    </source>
</reference>
<comment type="caution">
    <text evidence="1">The sequence shown here is derived from an EMBL/GenBank/DDBJ whole genome shotgun (WGS) entry which is preliminary data.</text>
</comment>
<keyword evidence="2" id="KW-1185">Reference proteome</keyword>
<accession>A0ABW8RUZ9</accession>
<name>A0ABW8RUZ9_9BACT</name>
<sequence>MKDNHNEISQKNFDNLEYSDVKKDWIKPEIQIWNAENIELFGGKGGDGSAQAYAV</sequence>
<gene>
    <name evidence="1" type="ORF">U0R11_09225</name>
</gene>
<protein>
    <submittedName>
        <fullName evidence="1">Uncharacterized protein</fullName>
    </submittedName>
</protein>
<evidence type="ECO:0000313" key="2">
    <source>
        <dbReference type="Proteomes" id="UP001623558"/>
    </source>
</evidence>
<dbReference type="Proteomes" id="UP001623558">
    <property type="component" value="Unassembled WGS sequence"/>
</dbReference>